<keyword evidence="4" id="KW-1185">Reference proteome</keyword>
<organism evidence="3 4">
    <name type="scientific">Geodia barretti</name>
    <name type="common">Barrett's horny sponge</name>
    <dbReference type="NCBI Taxonomy" id="519541"/>
    <lineage>
        <taxon>Eukaryota</taxon>
        <taxon>Metazoa</taxon>
        <taxon>Porifera</taxon>
        <taxon>Demospongiae</taxon>
        <taxon>Heteroscleromorpha</taxon>
        <taxon>Tetractinellida</taxon>
        <taxon>Astrophorina</taxon>
        <taxon>Geodiidae</taxon>
        <taxon>Geodia</taxon>
    </lineage>
</organism>
<dbReference type="AlphaFoldDB" id="A0AA35SXC9"/>
<dbReference type="InterPro" id="IPR052394">
    <property type="entry name" value="LRR-containing"/>
</dbReference>
<evidence type="ECO:0000256" key="2">
    <source>
        <dbReference type="SAM" id="MobiDB-lite"/>
    </source>
</evidence>
<dbReference type="EMBL" id="CASHTH010002924">
    <property type="protein sequence ID" value="CAI8037324.1"/>
    <property type="molecule type" value="Genomic_DNA"/>
</dbReference>
<gene>
    <name evidence="3" type="ORF">GBAR_LOCUS20859</name>
</gene>
<feature type="coiled-coil region" evidence="1">
    <location>
        <begin position="486"/>
        <end position="520"/>
    </location>
</feature>
<dbReference type="PANTHER" id="PTHR24114:SF2">
    <property type="entry name" value="F-BOX DOMAIN-CONTAINING PROTEIN-RELATED"/>
    <property type="match status" value="1"/>
</dbReference>
<dbReference type="Proteomes" id="UP001174909">
    <property type="component" value="Unassembled WGS sequence"/>
</dbReference>
<feature type="compositionally biased region" description="Basic and acidic residues" evidence="2">
    <location>
        <begin position="431"/>
        <end position="441"/>
    </location>
</feature>
<accession>A0AA35SXC9</accession>
<dbReference type="SMART" id="SM00367">
    <property type="entry name" value="LRR_CC"/>
    <property type="match status" value="4"/>
</dbReference>
<name>A0AA35SXC9_GEOBA</name>
<comment type="caution">
    <text evidence="3">The sequence shown here is derived from an EMBL/GenBank/DDBJ whole genome shotgun (WGS) entry which is preliminary data.</text>
</comment>
<protein>
    <submittedName>
        <fullName evidence="3">Protein NLRC3</fullName>
    </submittedName>
</protein>
<evidence type="ECO:0000313" key="4">
    <source>
        <dbReference type="Proteomes" id="UP001174909"/>
    </source>
</evidence>
<dbReference type="Pfam" id="PF13516">
    <property type="entry name" value="LRR_6"/>
    <property type="match status" value="7"/>
</dbReference>
<dbReference type="InterPro" id="IPR032675">
    <property type="entry name" value="LRR_dom_sf"/>
</dbReference>
<dbReference type="SUPFAM" id="SSF52047">
    <property type="entry name" value="RNI-like"/>
    <property type="match status" value="2"/>
</dbReference>
<evidence type="ECO:0000313" key="3">
    <source>
        <dbReference type="EMBL" id="CAI8037324.1"/>
    </source>
</evidence>
<dbReference type="Gene3D" id="3.80.10.10">
    <property type="entry name" value="Ribonuclease Inhibitor"/>
    <property type="match status" value="3"/>
</dbReference>
<reference evidence="3" key="1">
    <citation type="submission" date="2023-03" db="EMBL/GenBank/DDBJ databases">
        <authorList>
            <person name="Steffen K."/>
            <person name="Cardenas P."/>
        </authorList>
    </citation>
    <scope>NUCLEOTIDE SEQUENCE</scope>
</reference>
<dbReference type="SMART" id="SM00368">
    <property type="entry name" value="LRR_RI"/>
    <property type="match status" value="10"/>
</dbReference>
<dbReference type="InterPro" id="IPR006553">
    <property type="entry name" value="Leu-rich_rpt_Cys-con_subtyp"/>
</dbReference>
<sequence>MSGFKLTHSGSSLTTGTSLVVTAQDRCPQLEADQEEGLAALRLEVSTAEKMLSALGQARSLRELVLRSGCRDEEVGRIVREVLLVNKSLHTLTLDLRECSDHGATYLSELIQKTPSIKHLTLMLNNVTAVGAEVLAGALPSSPLLSLTLYATQMDLHDCCVGDEGARLFASALPHCTHLTAFGLAQSGNTPTGLEYLLQSLEENPRITSLNLLSNFINGVGAASISRFLSTTSHLQQLNLSENHYIGDEGARELALSLSHNSCLEVLCLKSCGIGQSGAKRFADPLAQNTSLRVLNLCGNGEIGDDGVEMIARGLRGNSGLRELDLSSCGVTDEGCDHLAGALSTTGTTLTHLTLHKNCISDGGAVSLAHCLTKNRCLLVLVLSENPVGEKGVTALGKALEMNTTLTSLVLGAAGGGERGSRSPFPSSSRGTRDSESRKLAGTETRGSPVEARGEEGGRRGKRVLQMLPEGGPVSSSSTLALVEALVSKNRRLAAYKETIRELRDRVKTLEEESRDRINS</sequence>
<proteinExistence type="predicted"/>
<feature type="region of interest" description="Disordered" evidence="2">
    <location>
        <begin position="412"/>
        <end position="461"/>
    </location>
</feature>
<evidence type="ECO:0000256" key="1">
    <source>
        <dbReference type="SAM" id="Coils"/>
    </source>
</evidence>
<keyword evidence="1" id="KW-0175">Coiled coil</keyword>
<dbReference type="InterPro" id="IPR001611">
    <property type="entry name" value="Leu-rich_rpt"/>
</dbReference>
<dbReference type="PANTHER" id="PTHR24114">
    <property type="entry name" value="LEUCINE RICH REPEAT FAMILY PROTEIN"/>
    <property type="match status" value="1"/>
</dbReference>